<comment type="caution">
    <text evidence="7">The sequence shown here is derived from an EMBL/GenBank/DDBJ whole genome shotgun (WGS) entry which is preliminary data.</text>
</comment>
<dbReference type="InterPro" id="IPR023765">
    <property type="entry name" value="SBP_5_CS"/>
</dbReference>
<dbReference type="Gene3D" id="3.90.76.10">
    <property type="entry name" value="Dipeptide-binding Protein, Domain 1"/>
    <property type="match status" value="1"/>
</dbReference>
<dbReference type="Gene3D" id="3.10.105.10">
    <property type="entry name" value="Dipeptide-binding Protein, Domain 3"/>
    <property type="match status" value="1"/>
</dbReference>
<evidence type="ECO:0000259" key="6">
    <source>
        <dbReference type="Pfam" id="PF00496"/>
    </source>
</evidence>
<dbReference type="InterPro" id="IPR000914">
    <property type="entry name" value="SBP_5_dom"/>
</dbReference>
<dbReference type="Proteomes" id="UP001596047">
    <property type="component" value="Unassembled WGS sequence"/>
</dbReference>
<comment type="subcellular location">
    <subcellularLocation>
        <location evidence="1">Cell membrane</location>
        <topology evidence="1">Lipid-anchor</topology>
    </subcellularLocation>
</comment>
<evidence type="ECO:0000256" key="5">
    <source>
        <dbReference type="SAM" id="SignalP"/>
    </source>
</evidence>
<feature type="signal peptide" evidence="5">
    <location>
        <begin position="1"/>
        <end position="22"/>
    </location>
</feature>
<dbReference type="PROSITE" id="PS51257">
    <property type="entry name" value="PROKAR_LIPOPROTEIN"/>
    <property type="match status" value="1"/>
</dbReference>
<name>A0ABW0W035_9BACL</name>
<evidence type="ECO:0000256" key="4">
    <source>
        <dbReference type="ARBA" id="ARBA00022729"/>
    </source>
</evidence>
<comment type="similarity">
    <text evidence="2">Belongs to the bacterial solute-binding protein 5 family.</text>
</comment>
<evidence type="ECO:0000256" key="2">
    <source>
        <dbReference type="ARBA" id="ARBA00005695"/>
    </source>
</evidence>
<gene>
    <name evidence="7" type="ORF">ACFPYJ_15360</name>
</gene>
<evidence type="ECO:0000313" key="8">
    <source>
        <dbReference type="Proteomes" id="UP001596047"/>
    </source>
</evidence>
<evidence type="ECO:0000313" key="7">
    <source>
        <dbReference type="EMBL" id="MFC5650474.1"/>
    </source>
</evidence>
<reference evidence="8" key="1">
    <citation type="journal article" date="2019" name="Int. J. Syst. Evol. Microbiol.">
        <title>The Global Catalogue of Microorganisms (GCM) 10K type strain sequencing project: providing services to taxonomists for standard genome sequencing and annotation.</title>
        <authorList>
            <consortium name="The Broad Institute Genomics Platform"/>
            <consortium name="The Broad Institute Genome Sequencing Center for Infectious Disease"/>
            <person name="Wu L."/>
            <person name="Ma J."/>
        </authorList>
    </citation>
    <scope>NUCLEOTIDE SEQUENCE [LARGE SCALE GENOMIC DNA]</scope>
    <source>
        <strain evidence="8">CGMCC 1.3240</strain>
    </source>
</reference>
<dbReference type="CDD" id="cd00995">
    <property type="entry name" value="PBP2_NikA_DppA_OppA_like"/>
    <property type="match status" value="1"/>
</dbReference>
<evidence type="ECO:0000256" key="1">
    <source>
        <dbReference type="ARBA" id="ARBA00004193"/>
    </source>
</evidence>
<sequence length="534" mass="60329">MKKGFGVVRVLVLLLSLTLIFAACSSNSDSKQDAAVTNSANSADTGKAEDKVLRVRTYDDPAGYDPASVFRTENENIAFNIYSGLVSYDSKTGQIIPDLADKWESSDNKTWTFHLRKGVKWQKGYGELTAADVIYSYQRIIDPKTASPYANDFANVASVEAPDNYTVVYKLKTVDGNFPHIVANYHQGQIVKKEAVEKYGDQYKWNPVGTGPFELESLKTNQEIVLARNADYFKGPAPISKIIFSIIKDDDTAGIALQNGEVDLAMRIDRTETIERLQQAGFLMNTRQDRAVNVMVFNTTVKPLNDVKVRQAYAYAIDWPTIIKTTYPLLEAPTINLLPKWMDVYTSDVPRYDYNPEKSKQLLTEAGYPNGFTIHQLTTSSSGITEDLQLEQEYLKKVGIDLQFELVDSPTYNKRRNQGDYEISSRLLPAINPDTILFNYLHPSYTVPKGLNGARYDNPVLTTKLEAARSETNPEKRKQLYAEVQKIAMTDLPYMPYYSAHTIWPSYDYVINVNINPISQVNYYEVDMKPNKGK</sequence>
<keyword evidence="3" id="KW-0813">Transport</keyword>
<keyword evidence="8" id="KW-1185">Reference proteome</keyword>
<dbReference type="Gene3D" id="3.40.190.10">
    <property type="entry name" value="Periplasmic binding protein-like II"/>
    <property type="match status" value="1"/>
</dbReference>
<feature type="chain" id="PRO_5046046275" evidence="5">
    <location>
        <begin position="23"/>
        <end position="534"/>
    </location>
</feature>
<dbReference type="PROSITE" id="PS01040">
    <property type="entry name" value="SBP_BACTERIAL_5"/>
    <property type="match status" value="1"/>
</dbReference>
<evidence type="ECO:0000256" key="3">
    <source>
        <dbReference type="ARBA" id="ARBA00022448"/>
    </source>
</evidence>
<dbReference type="SUPFAM" id="SSF53850">
    <property type="entry name" value="Periplasmic binding protein-like II"/>
    <property type="match status" value="1"/>
</dbReference>
<dbReference type="InterPro" id="IPR039424">
    <property type="entry name" value="SBP_5"/>
</dbReference>
<dbReference type="EMBL" id="JBHSOW010000056">
    <property type="protein sequence ID" value="MFC5650474.1"/>
    <property type="molecule type" value="Genomic_DNA"/>
</dbReference>
<organism evidence="7 8">
    <name type="scientific">Paenibacillus solisilvae</name>
    <dbReference type="NCBI Taxonomy" id="2486751"/>
    <lineage>
        <taxon>Bacteria</taxon>
        <taxon>Bacillati</taxon>
        <taxon>Bacillota</taxon>
        <taxon>Bacilli</taxon>
        <taxon>Bacillales</taxon>
        <taxon>Paenibacillaceae</taxon>
        <taxon>Paenibacillus</taxon>
    </lineage>
</organism>
<proteinExistence type="inferred from homology"/>
<dbReference type="PIRSF" id="PIRSF002741">
    <property type="entry name" value="MppA"/>
    <property type="match status" value="1"/>
</dbReference>
<dbReference type="InterPro" id="IPR030678">
    <property type="entry name" value="Peptide/Ni-bd"/>
</dbReference>
<accession>A0ABW0W035</accession>
<keyword evidence="4 5" id="KW-0732">Signal</keyword>
<dbReference type="RefSeq" id="WP_379189030.1">
    <property type="nucleotide sequence ID" value="NZ_JBHSOW010000056.1"/>
</dbReference>
<dbReference type="PANTHER" id="PTHR30290:SF9">
    <property type="entry name" value="OLIGOPEPTIDE-BINDING PROTEIN APPA"/>
    <property type="match status" value="1"/>
</dbReference>
<protein>
    <submittedName>
        <fullName evidence="7">ABC transporter substrate-binding protein</fullName>
    </submittedName>
</protein>
<feature type="domain" description="Solute-binding protein family 5" evidence="6">
    <location>
        <begin position="94"/>
        <end position="438"/>
    </location>
</feature>
<dbReference type="PANTHER" id="PTHR30290">
    <property type="entry name" value="PERIPLASMIC BINDING COMPONENT OF ABC TRANSPORTER"/>
    <property type="match status" value="1"/>
</dbReference>
<dbReference type="Pfam" id="PF00496">
    <property type="entry name" value="SBP_bac_5"/>
    <property type="match status" value="1"/>
</dbReference>